<dbReference type="EMBL" id="JAGMUU010000079">
    <property type="protein sequence ID" value="KAH7109001.1"/>
    <property type="molecule type" value="Genomic_DNA"/>
</dbReference>
<proteinExistence type="predicted"/>
<organism evidence="1 2">
    <name type="scientific">Dactylonectria estremocensis</name>
    <dbReference type="NCBI Taxonomy" id="1079267"/>
    <lineage>
        <taxon>Eukaryota</taxon>
        <taxon>Fungi</taxon>
        <taxon>Dikarya</taxon>
        <taxon>Ascomycota</taxon>
        <taxon>Pezizomycotina</taxon>
        <taxon>Sordariomycetes</taxon>
        <taxon>Hypocreomycetidae</taxon>
        <taxon>Hypocreales</taxon>
        <taxon>Nectriaceae</taxon>
        <taxon>Dactylonectria</taxon>
    </lineage>
</organism>
<dbReference type="OrthoDB" id="3231000at2759"/>
<dbReference type="AlphaFoldDB" id="A0A9P9CY67"/>
<accession>A0A9P9CY67</accession>
<keyword evidence="2" id="KW-1185">Reference proteome</keyword>
<gene>
    <name evidence="1" type="ORF">B0J13DRAFT_614540</name>
</gene>
<sequence length="200" mass="22484">MAQATGLNRPYADFVQSVHGDSQSWLVNFLRKGYSIRYWEPRDPHIDIYILDSTDGLMSSQHFRPHRSDEVDVLFLEALDARPPNSKTRLVLVQGGQLGDMNAAYLDAIGWHYWLDPLFFCTHLQDALYLAERAKWTGPRRLPVALPSENDHITVVTETLNSFATAAILKNEGLTTNNAYHLVGSTVSDQRRAAGLSITT</sequence>
<dbReference type="Proteomes" id="UP000717696">
    <property type="component" value="Unassembled WGS sequence"/>
</dbReference>
<comment type="caution">
    <text evidence="1">The sequence shown here is derived from an EMBL/GenBank/DDBJ whole genome shotgun (WGS) entry which is preliminary data.</text>
</comment>
<reference evidence="1" key="1">
    <citation type="journal article" date="2021" name="Nat. Commun.">
        <title>Genetic determinants of endophytism in the Arabidopsis root mycobiome.</title>
        <authorList>
            <person name="Mesny F."/>
            <person name="Miyauchi S."/>
            <person name="Thiergart T."/>
            <person name="Pickel B."/>
            <person name="Atanasova L."/>
            <person name="Karlsson M."/>
            <person name="Huettel B."/>
            <person name="Barry K.W."/>
            <person name="Haridas S."/>
            <person name="Chen C."/>
            <person name="Bauer D."/>
            <person name="Andreopoulos W."/>
            <person name="Pangilinan J."/>
            <person name="LaButti K."/>
            <person name="Riley R."/>
            <person name="Lipzen A."/>
            <person name="Clum A."/>
            <person name="Drula E."/>
            <person name="Henrissat B."/>
            <person name="Kohler A."/>
            <person name="Grigoriev I.V."/>
            <person name="Martin F.M."/>
            <person name="Hacquard S."/>
        </authorList>
    </citation>
    <scope>NUCLEOTIDE SEQUENCE</scope>
    <source>
        <strain evidence="1">MPI-CAGE-AT-0021</strain>
    </source>
</reference>
<evidence type="ECO:0000313" key="1">
    <source>
        <dbReference type="EMBL" id="KAH7109001.1"/>
    </source>
</evidence>
<protein>
    <submittedName>
        <fullName evidence="1">Uncharacterized protein</fullName>
    </submittedName>
</protein>
<name>A0A9P9CY67_9HYPO</name>
<evidence type="ECO:0000313" key="2">
    <source>
        <dbReference type="Proteomes" id="UP000717696"/>
    </source>
</evidence>